<comment type="similarity">
    <text evidence="1">Belongs to the replication factor A protein 1 family.</text>
</comment>
<name>A0ABM1BFS7_LIMPO</name>
<feature type="domain" description="Replication protein A OB" evidence="7">
    <location>
        <begin position="7"/>
        <end position="45"/>
    </location>
</feature>
<accession>A0ABM1BFS7</accession>
<feature type="domain" description="Replication factor A C-terminal" evidence="6">
    <location>
        <begin position="105"/>
        <end position="250"/>
    </location>
</feature>
<dbReference type="Gene3D" id="2.40.50.140">
    <property type="entry name" value="Nucleic acid-binding proteins"/>
    <property type="match status" value="2"/>
</dbReference>
<keyword evidence="8" id="KW-1185">Reference proteome</keyword>
<evidence type="ECO:0000256" key="4">
    <source>
        <dbReference type="ARBA" id="ARBA00022833"/>
    </source>
</evidence>
<dbReference type="CDD" id="cd04475">
    <property type="entry name" value="RPA1_DBD_B"/>
    <property type="match status" value="1"/>
</dbReference>
<dbReference type="CDD" id="cd04476">
    <property type="entry name" value="RPA1_DBD_C"/>
    <property type="match status" value="1"/>
</dbReference>
<dbReference type="PANTHER" id="PTHR47165">
    <property type="entry name" value="OS03G0429900 PROTEIN"/>
    <property type="match status" value="1"/>
</dbReference>
<dbReference type="InterPro" id="IPR013955">
    <property type="entry name" value="Rep_factor-A_C"/>
</dbReference>
<dbReference type="SUPFAM" id="SSF50249">
    <property type="entry name" value="Nucleic acid-binding proteins"/>
    <property type="match status" value="2"/>
</dbReference>
<dbReference type="InterPro" id="IPR047192">
    <property type="entry name" value="Euk_RPA1_DBD_C"/>
</dbReference>
<evidence type="ECO:0000256" key="5">
    <source>
        <dbReference type="ARBA" id="ARBA00023125"/>
    </source>
</evidence>
<dbReference type="Pfam" id="PF08646">
    <property type="entry name" value="Rep_fac-A_C"/>
    <property type="match status" value="1"/>
</dbReference>
<evidence type="ECO:0000259" key="6">
    <source>
        <dbReference type="Pfam" id="PF08646"/>
    </source>
</evidence>
<evidence type="ECO:0000256" key="3">
    <source>
        <dbReference type="ARBA" id="ARBA00022771"/>
    </source>
</evidence>
<protein>
    <submittedName>
        <fullName evidence="9">Replication protein A 70 kDa DNA-binding subunit-like</fullName>
    </submittedName>
</protein>
<dbReference type="GeneID" id="106465440"/>
<dbReference type="PANTHER" id="PTHR47165:SF4">
    <property type="entry name" value="OS03G0429900 PROTEIN"/>
    <property type="match status" value="1"/>
</dbReference>
<reference evidence="9" key="1">
    <citation type="submission" date="2025-08" db="UniProtKB">
        <authorList>
            <consortium name="RefSeq"/>
        </authorList>
    </citation>
    <scope>IDENTIFICATION</scope>
    <source>
        <tissue evidence="9">Muscle</tissue>
    </source>
</reference>
<evidence type="ECO:0000256" key="1">
    <source>
        <dbReference type="ARBA" id="ARBA00005690"/>
    </source>
</evidence>
<proteinExistence type="inferred from homology"/>
<gene>
    <name evidence="9" type="primary">LOC106465440</name>
</gene>
<dbReference type="RefSeq" id="XP_013781124.2">
    <property type="nucleotide sequence ID" value="XM_013925670.2"/>
</dbReference>
<dbReference type="Proteomes" id="UP000694941">
    <property type="component" value="Unplaced"/>
</dbReference>
<evidence type="ECO:0000313" key="8">
    <source>
        <dbReference type="Proteomes" id="UP000694941"/>
    </source>
</evidence>
<organism evidence="8 9">
    <name type="scientific">Limulus polyphemus</name>
    <name type="common">Atlantic horseshoe crab</name>
    <dbReference type="NCBI Taxonomy" id="6850"/>
    <lineage>
        <taxon>Eukaryota</taxon>
        <taxon>Metazoa</taxon>
        <taxon>Ecdysozoa</taxon>
        <taxon>Arthropoda</taxon>
        <taxon>Chelicerata</taxon>
        <taxon>Merostomata</taxon>
        <taxon>Xiphosura</taxon>
        <taxon>Limulidae</taxon>
        <taxon>Limulus</taxon>
    </lineage>
</organism>
<keyword evidence="2" id="KW-0479">Metal-binding</keyword>
<evidence type="ECO:0000259" key="7">
    <source>
        <dbReference type="Pfam" id="PF16900"/>
    </source>
</evidence>
<dbReference type="InterPro" id="IPR012340">
    <property type="entry name" value="NA-bd_OB-fold"/>
</dbReference>
<evidence type="ECO:0000313" key="9">
    <source>
        <dbReference type="RefSeq" id="XP_013781124.2"/>
    </source>
</evidence>
<keyword evidence="4" id="KW-0862">Zinc</keyword>
<keyword evidence="3" id="KW-0863">Zinc-finger</keyword>
<dbReference type="InterPro" id="IPR031657">
    <property type="entry name" value="REPA_OB_2"/>
</dbReference>
<keyword evidence="5" id="KW-0238">DNA-binding</keyword>
<sequence>MEHFVFQAENFDSSTNPVVALKGVKVSDFSGCTLTTVSATGVQINPDIKEAHALRGWYDCEGLHIQTRSISGKPGAGGMTGAGATWKTFAQAKAEMLGAGEKPDYYTAKASVVMIRKENCMYRACPREGCQKKVIDMNNGLYRCEKCQCEYPSYKWRLLLQFNIADFSENQWVTCFQEGAETILKSTANDMGHLKETNEDQFSATIDDANFSTYIFRLRTKMELYNEESRLKTVVVSVAPINPTEYGKKLLTDIHQMESVL</sequence>
<evidence type="ECO:0000256" key="2">
    <source>
        <dbReference type="ARBA" id="ARBA00022723"/>
    </source>
</evidence>
<dbReference type="Pfam" id="PF16900">
    <property type="entry name" value="REPA_OB_2"/>
    <property type="match status" value="1"/>
</dbReference>